<evidence type="ECO:0000256" key="2">
    <source>
        <dbReference type="ARBA" id="ARBA00022723"/>
    </source>
</evidence>
<dbReference type="GO" id="GO:0004842">
    <property type="term" value="F:ubiquitin-protein transferase activity"/>
    <property type="evidence" value="ECO:0007669"/>
    <property type="project" value="InterPro"/>
</dbReference>
<sequence>MGNIQQKHNNSEEKHCEEEEKLEFTCEICMESSLPVDTKFKNIYSGSNNKEKKQNKECASKHHFCNDCIAKYVEAKNYDGGTSVIKCPGINCNVGLNINSVRNFIDVSSKVFVRWCDLLCEFEILTNFAHHNKRAHCPGCSELILNECRSDNGITKTMCPSCKIFFCFNCVIPLKDQQVHVCSRQRNKEVKLIDRNDLLFVESVARQGWTRCPFCARYVERASG</sequence>
<proteinExistence type="predicted"/>
<dbReference type="SUPFAM" id="SSF57850">
    <property type="entry name" value="RING/U-box"/>
    <property type="match status" value="2"/>
</dbReference>
<dbReference type="InterPro" id="IPR044066">
    <property type="entry name" value="TRIAD_supradom"/>
</dbReference>
<dbReference type="GO" id="GO:0016567">
    <property type="term" value="P:protein ubiquitination"/>
    <property type="evidence" value="ECO:0007669"/>
    <property type="project" value="InterPro"/>
</dbReference>
<evidence type="ECO:0000256" key="1">
    <source>
        <dbReference type="ARBA" id="ARBA00022679"/>
    </source>
</evidence>
<dbReference type="InterPro" id="IPR031127">
    <property type="entry name" value="E3_UB_ligase_RBR"/>
</dbReference>
<keyword evidence="6" id="KW-0862">Zinc</keyword>
<gene>
    <name evidence="8" type="ORF">MKW98_031220</name>
</gene>
<keyword evidence="5" id="KW-0833">Ubl conjugation pathway</keyword>
<dbReference type="InterPro" id="IPR013083">
    <property type="entry name" value="Znf_RING/FYVE/PHD"/>
</dbReference>
<dbReference type="PROSITE" id="PS51873">
    <property type="entry name" value="TRIAD"/>
    <property type="match status" value="1"/>
</dbReference>
<name>A0AAD4RZW5_9MAGN</name>
<evidence type="ECO:0000256" key="5">
    <source>
        <dbReference type="ARBA" id="ARBA00022786"/>
    </source>
</evidence>
<dbReference type="PANTHER" id="PTHR11685">
    <property type="entry name" value="RBR FAMILY RING FINGER AND IBR DOMAIN-CONTAINING"/>
    <property type="match status" value="1"/>
</dbReference>
<evidence type="ECO:0000313" key="9">
    <source>
        <dbReference type="Proteomes" id="UP001202328"/>
    </source>
</evidence>
<organism evidence="8 9">
    <name type="scientific">Papaver atlanticum</name>
    <dbReference type="NCBI Taxonomy" id="357466"/>
    <lineage>
        <taxon>Eukaryota</taxon>
        <taxon>Viridiplantae</taxon>
        <taxon>Streptophyta</taxon>
        <taxon>Embryophyta</taxon>
        <taxon>Tracheophyta</taxon>
        <taxon>Spermatophyta</taxon>
        <taxon>Magnoliopsida</taxon>
        <taxon>Ranunculales</taxon>
        <taxon>Papaveraceae</taxon>
        <taxon>Papaveroideae</taxon>
        <taxon>Papaver</taxon>
    </lineage>
</organism>
<evidence type="ECO:0000256" key="6">
    <source>
        <dbReference type="ARBA" id="ARBA00022833"/>
    </source>
</evidence>
<keyword evidence="2" id="KW-0479">Metal-binding</keyword>
<evidence type="ECO:0000259" key="7">
    <source>
        <dbReference type="PROSITE" id="PS51873"/>
    </source>
</evidence>
<evidence type="ECO:0000256" key="4">
    <source>
        <dbReference type="ARBA" id="ARBA00022771"/>
    </source>
</evidence>
<keyword evidence="4" id="KW-0863">Zinc-finger</keyword>
<feature type="domain" description="RING-type" evidence="7">
    <location>
        <begin position="22"/>
        <end position="224"/>
    </location>
</feature>
<feature type="non-terminal residue" evidence="8">
    <location>
        <position position="224"/>
    </location>
</feature>
<keyword evidence="3" id="KW-0677">Repeat</keyword>
<keyword evidence="1" id="KW-0808">Transferase</keyword>
<dbReference type="AlphaFoldDB" id="A0AAD4RZW5"/>
<dbReference type="EMBL" id="JAJJMB010016658">
    <property type="protein sequence ID" value="KAI3845598.1"/>
    <property type="molecule type" value="Genomic_DNA"/>
</dbReference>
<accession>A0AAD4RZW5</accession>
<dbReference type="Gene3D" id="3.30.40.10">
    <property type="entry name" value="Zinc/RING finger domain, C3HC4 (zinc finger)"/>
    <property type="match status" value="1"/>
</dbReference>
<comment type="caution">
    <text evidence="8">The sequence shown here is derived from an EMBL/GenBank/DDBJ whole genome shotgun (WGS) entry which is preliminary data.</text>
</comment>
<protein>
    <recommendedName>
        <fullName evidence="7">RING-type domain-containing protein</fullName>
    </recommendedName>
</protein>
<evidence type="ECO:0000256" key="3">
    <source>
        <dbReference type="ARBA" id="ARBA00022737"/>
    </source>
</evidence>
<keyword evidence="9" id="KW-1185">Reference proteome</keyword>
<evidence type="ECO:0000313" key="8">
    <source>
        <dbReference type="EMBL" id="KAI3845598.1"/>
    </source>
</evidence>
<reference evidence="8" key="1">
    <citation type="submission" date="2022-04" db="EMBL/GenBank/DDBJ databases">
        <title>A functionally conserved STORR gene fusion in Papaver species that diverged 16.8 million years ago.</title>
        <authorList>
            <person name="Catania T."/>
        </authorList>
    </citation>
    <scope>NUCLEOTIDE SEQUENCE</scope>
    <source>
        <strain evidence="8">S-188037</strain>
    </source>
</reference>
<dbReference type="Proteomes" id="UP001202328">
    <property type="component" value="Unassembled WGS sequence"/>
</dbReference>
<dbReference type="GO" id="GO:0008270">
    <property type="term" value="F:zinc ion binding"/>
    <property type="evidence" value="ECO:0007669"/>
    <property type="project" value="UniProtKB-KW"/>
</dbReference>